<reference evidence="2" key="1">
    <citation type="journal article" date="2019" name="Int. J. Syst. Evol. Microbiol.">
        <title>The Global Catalogue of Microorganisms (GCM) 10K type strain sequencing project: providing services to taxonomists for standard genome sequencing and annotation.</title>
        <authorList>
            <consortium name="The Broad Institute Genomics Platform"/>
            <consortium name="The Broad Institute Genome Sequencing Center for Infectious Disease"/>
            <person name="Wu L."/>
            <person name="Ma J."/>
        </authorList>
    </citation>
    <scope>NUCLEOTIDE SEQUENCE [LARGE SCALE GENOMIC DNA]</scope>
    <source>
        <strain evidence="2">CGMCC 4.1434</strain>
    </source>
</reference>
<dbReference type="PANTHER" id="PTHR36849">
    <property type="entry name" value="CYTOPLASMIC PROTEIN-RELATED"/>
    <property type="match status" value="1"/>
</dbReference>
<dbReference type="EMBL" id="JBHSNO010000007">
    <property type="protein sequence ID" value="MFC5590034.1"/>
    <property type="molecule type" value="Genomic_DNA"/>
</dbReference>
<protein>
    <submittedName>
        <fullName evidence="1">DUF488 domain-containing protein</fullName>
    </submittedName>
</protein>
<evidence type="ECO:0000313" key="1">
    <source>
        <dbReference type="EMBL" id="MFC5590034.1"/>
    </source>
</evidence>
<comment type="caution">
    <text evidence="1">The sequence shown here is derived from an EMBL/GenBank/DDBJ whole genome shotgun (WGS) entry which is preliminary data.</text>
</comment>
<evidence type="ECO:0000313" key="2">
    <source>
        <dbReference type="Proteomes" id="UP001596109"/>
    </source>
</evidence>
<accession>A0ABW0TM76</accession>
<dbReference type="PANTHER" id="PTHR36849:SF1">
    <property type="entry name" value="CYTOPLASMIC PROTEIN"/>
    <property type="match status" value="1"/>
</dbReference>
<dbReference type="InterPro" id="IPR052552">
    <property type="entry name" value="YeaO-like"/>
</dbReference>
<dbReference type="Proteomes" id="UP001596109">
    <property type="component" value="Unassembled WGS sequence"/>
</dbReference>
<gene>
    <name evidence="1" type="ORF">ACFPRA_14095</name>
</gene>
<dbReference type="Pfam" id="PF22752">
    <property type="entry name" value="DUF488-N3i"/>
    <property type="match status" value="1"/>
</dbReference>
<keyword evidence="2" id="KW-1185">Reference proteome</keyword>
<organism evidence="1 2">
    <name type="scientific">Sporosarcina soli</name>
    <dbReference type="NCBI Taxonomy" id="334736"/>
    <lineage>
        <taxon>Bacteria</taxon>
        <taxon>Bacillati</taxon>
        <taxon>Bacillota</taxon>
        <taxon>Bacilli</taxon>
        <taxon>Bacillales</taxon>
        <taxon>Caryophanaceae</taxon>
        <taxon>Sporosarcina</taxon>
    </lineage>
</organism>
<proteinExistence type="predicted"/>
<name>A0ABW0TM76_9BACL</name>
<dbReference type="RefSeq" id="WP_381435843.1">
    <property type="nucleotide sequence ID" value="NZ_JBHSNO010000007.1"/>
</dbReference>
<sequence>MSIRIKRAYEDASSDDGFRVLVDRLWPRGVSKETLKIDRWMKEIAPSNDLRKWFNHDPDKFEEFTKKYKQELQVDPEKIEQFERLQAMIRTGGKVVTLVYGAKDEQHNQAVVLQEWLTERL</sequence>